<dbReference type="InterPro" id="IPR027417">
    <property type="entry name" value="P-loop_NTPase"/>
</dbReference>
<accession>A0ABQ1MDZ6</accession>
<organism evidence="1 2">
    <name type="scientific">Parapedobacter defluvii</name>
    <dbReference type="NCBI Taxonomy" id="2045106"/>
    <lineage>
        <taxon>Bacteria</taxon>
        <taxon>Pseudomonadati</taxon>
        <taxon>Bacteroidota</taxon>
        <taxon>Sphingobacteriia</taxon>
        <taxon>Sphingobacteriales</taxon>
        <taxon>Sphingobacteriaceae</taxon>
        <taxon>Parapedobacter</taxon>
    </lineage>
</organism>
<protein>
    <recommendedName>
        <fullName evidence="3">NACHT domain-containing protein</fullName>
    </recommendedName>
</protein>
<keyword evidence="2" id="KW-1185">Reference proteome</keyword>
<proteinExistence type="predicted"/>
<name>A0ABQ1MDZ6_9SPHI</name>
<dbReference type="Proteomes" id="UP000597338">
    <property type="component" value="Unassembled WGS sequence"/>
</dbReference>
<dbReference type="Gene3D" id="3.40.50.300">
    <property type="entry name" value="P-loop containing nucleotide triphosphate hydrolases"/>
    <property type="match status" value="1"/>
</dbReference>
<gene>
    <name evidence="1" type="ORF">GCM10011386_30010</name>
</gene>
<comment type="caution">
    <text evidence="1">The sequence shown here is derived from an EMBL/GenBank/DDBJ whole genome shotgun (WGS) entry which is preliminary data.</text>
</comment>
<dbReference type="RefSeq" id="WP_188752141.1">
    <property type="nucleotide sequence ID" value="NZ_BMIK01000011.1"/>
</dbReference>
<evidence type="ECO:0000313" key="2">
    <source>
        <dbReference type="Proteomes" id="UP000597338"/>
    </source>
</evidence>
<evidence type="ECO:0000313" key="1">
    <source>
        <dbReference type="EMBL" id="GGC35869.1"/>
    </source>
</evidence>
<evidence type="ECO:0008006" key="3">
    <source>
        <dbReference type="Google" id="ProtNLM"/>
    </source>
</evidence>
<dbReference type="EMBL" id="BMIK01000011">
    <property type="protein sequence ID" value="GGC35869.1"/>
    <property type="molecule type" value="Genomic_DNA"/>
</dbReference>
<sequence>MQLVNLNTYSNAPERAFETLCSQLFENWVKRQYDDISYFSVVNGAGGDGGVEAYARRGNGQIVGLQAKWFLKSIGKGQISQIENSIKNALAIRPDIRHYIICIPRDNQSMRRGQRGKVLTETEESKLNDLQITIESSYDGLKIEYWFETRIITEMGHPANEGLIRFWFEKEAISFDTLTARFEEAKAGWLSDRYFPELHNKDTISKIVNEVTISDQYLKKELESVQEVFHKLETSVNLLSSFLDVPLDDDLKGKLIALVDNLKLTLVHYRQLSQEIERNCVNSVFEYDEFSIYPITRKLSEARVPNRLREDKIKLCRLLDELHRIHLPQYLNSFHERFQAHNYIILGPAGTGKTHALAFEVEERLRFRLPSLLIRAKDCKNLNWKMILSDSLQACSDWSVDQLFSALSSMARGASVSRAAGEKDKWLNHQLKFLICVDGIDECDDPAKWGELIHETKVWIERFPNIAFLFSCRNYPPTNQDPFSLHRNDERIKRQDVYSADLHVYYNYLEHFNIKYDKTPWIIYSFENALSARLFCEEYKGKDLTDLFPNPVFNTTWVLLGKKIERMEREYLNSVKDRFSINDHLVGSTLQLISRYFTEEKSIDRTRLRKLLYNDLEQVLPLSDIGHLLDKLIDNGFLLSHSTPSNDGLTYRQEYEPGIQSFFDYLLAARYTETIVQGKLKNVPELILEERFAYVRELIALGLLTDHNQLVGQDGLWTNDLNESELLQLQFKVLSKVSKKLYQQFEPFLQQLFIIDRDRFVEYFVLPNANREDLNIVENIIHKTLLAFPSLYERDQFWSGPDDHDIEGHSHLSLVFEYRTLFILSKPKQEPLLFSWVLSTTSNIIRDKIKADLTSWALNEIEGFVALLDVIFFPCQDAQIQEELAGVMYGLATLIDGETENVDRLVVWIQDNIFHPEQIVKIRNSVIRHACRCFMEKAYHLGICEEKDYKDCVPPYSKGNDLLKYHPDGFISRDGIYPIERDLYWNSIEDAFRNFVEYQRGGIPNTEMKNLLIEHKSTDSPKDFFTRVALQYIKDIGWNKADGFADIGHRQFRTFEQKYLISAVHEIQGYLADRLPFYEGSNKSFLDDYGRILHINNPAHKELVKLEYLSSDKIGWFVPEDFSPELNYTTSTIKQDIKQWTTANFVYDFEKWLHPNKLNLFHEKDKVIDDWLTLDSHLAMPEPNGIGRTWLKISCLLIDAADQRHLTSLLNEIDGEKIRFATDHLNAGIRGHVYNSLLDVIWRKQIEEHDTEIMLAEKNGIVIEAYPTTTELVEQTATQSDIHFKFPSKFLRELLAINQSDKVSYFDRNRRVKAISHSTYENPDLQQKLLIADRNGMESALKEHGLVPVWVCKEFRSTMTSNSIVDKNQAHWQNCRIWFVLMEQSNCKAYLIHSNYYDL</sequence>
<reference evidence="2" key="1">
    <citation type="journal article" date="2019" name="Int. J. Syst. Evol. Microbiol.">
        <title>The Global Catalogue of Microorganisms (GCM) 10K type strain sequencing project: providing services to taxonomists for standard genome sequencing and annotation.</title>
        <authorList>
            <consortium name="The Broad Institute Genomics Platform"/>
            <consortium name="The Broad Institute Genome Sequencing Center for Infectious Disease"/>
            <person name="Wu L."/>
            <person name="Ma J."/>
        </authorList>
    </citation>
    <scope>NUCLEOTIDE SEQUENCE [LARGE SCALE GENOMIC DNA]</scope>
    <source>
        <strain evidence="2">CGMCC 1.15342</strain>
    </source>
</reference>